<comment type="caution">
    <text evidence="8">The sequence shown here is derived from an EMBL/GenBank/DDBJ whole genome shotgun (WGS) entry which is preliminary data.</text>
</comment>
<evidence type="ECO:0000256" key="2">
    <source>
        <dbReference type="ARBA" id="ARBA00022485"/>
    </source>
</evidence>
<protein>
    <submittedName>
        <fullName evidence="8">L(+)-tartrate dehydratase subunit alpha</fullName>
        <ecNumber evidence="8">4.2.1.32</ecNumber>
    </submittedName>
</protein>
<name>A0A645APF8_9ZZZZ</name>
<dbReference type="Pfam" id="PF05681">
    <property type="entry name" value="Fumerase"/>
    <property type="match status" value="1"/>
</dbReference>
<keyword evidence="6 8" id="KW-0456">Lyase</keyword>
<dbReference type="PANTHER" id="PTHR30389">
    <property type="entry name" value="FUMARATE HYDRATASE-RELATED"/>
    <property type="match status" value="1"/>
</dbReference>
<dbReference type="NCBIfam" id="NF004885">
    <property type="entry name" value="PRK06246.1"/>
    <property type="match status" value="1"/>
</dbReference>
<feature type="domain" description="Fe-S hydro-lyase tartrate dehydratase alpha-type catalytic" evidence="7">
    <location>
        <begin position="11"/>
        <end position="276"/>
    </location>
</feature>
<dbReference type="AlphaFoldDB" id="A0A645APF8"/>
<sequence length="279" mass="30189">MRLVSASEITRKVAELCMHANYNLNDDIVSALQQARTQEEDHRAQEVLGLLLQNADVARLEHMAICQDTGMAVVFMELGQEVHVVDGDLEAAVNEGVRQGYQQGYLRKSTAHPITRVNIGDNTPAILHLRMVSGDQIKITVAPKGFGSENMGGLFFLKPGDGVKRIYDVVLETVLKAGGNPCPPMIIGVGIGGTMEHCTYLAKKALLRHIGSYHSDLSIASMEKELLDLVNQTNIGPQGFGGKTTALFVAIEISPTHIAGLPVAVNIGCHATRHKTDYL</sequence>
<dbReference type="InterPro" id="IPR051208">
    <property type="entry name" value="Class-I_Fumarase/Tartrate_DH"/>
</dbReference>
<dbReference type="InterPro" id="IPR004646">
    <property type="entry name" value="Fe-S_hydro-lyase_TtdA-typ_cat"/>
</dbReference>
<dbReference type="PANTHER" id="PTHR30389:SF17">
    <property type="entry name" value="L(+)-TARTRATE DEHYDRATASE SUBUNIT ALPHA-RELATED"/>
    <property type="match status" value="1"/>
</dbReference>
<reference evidence="8" key="1">
    <citation type="submission" date="2019-08" db="EMBL/GenBank/DDBJ databases">
        <authorList>
            <person name="Kucharzyk K."/>
            <person name="Murdoch R.W."/>
            <person name="Higgins S."/>
            <person name="Loffler F."/>
        </authorList>
    </citation>
    <scope>NUCLEOTIDE SEQUENCE</scope>
</reference>
<accession>A0A645APF8</accession>
<organism evidence="8">
    <name type="scientific">bioreactor metagenome</name>
    <dbReference type="NCBI Taxonomy" id="1076179"/>
    <lineage>
        <taxon>unclassified sequences</taxon>
        <taxon>metagenomes</taxon>
        <taxon>ecological metagenomes</taxon>
    </lineage>
</organism>
<evidence type="ECO:0000256" key="4">
    <source>
        <dbReference type="ARBA" id="ARBA00023004"/>
    </source>
</evidence>
<evidence type="ECO:0000256" key="6">
    <source>
        <dbReference type="ARBA" id="ARBA00023239"/>
    </source>
</evidence>
<keyword evidence="5" id="KW-0411">Iron-sulfur</keyword>
<dbReference type="GO" id="GO:0046872">
    <property type="term" value="F:metal ion binding"/>
    <property type="evidence" value="ECO:0007669"/>
    <property type="project" value="UniProtKB-KW"/>
</dbReference>
<dbReference type="EMBL" id="VSSQ01015132">
    <property type="protein sequence ID" value="MPM55142.1"/>
    <property type="molecule type" value="Genomic_DNA"/>
</dbReference>
<keyword evidence="4" id="KW-0408">Iron</keyword>
<keyword evidence="3" id="KW-0479">Metal-binding</keyword>
<gene>
    <name evidence="8" type="primary">ttdA_22</name>
    <name evidence="8" type="ORF">SDC9_101935</name>
</gene>
<evidence type="ECO:0000256" key="1">
    <source>
        <dbReference type="ARBA" id="ARBA00008876"/>
    </source>
</evidence>
<evidence type="ECO:0000313" key="8">
    <source>
        <dbReference type="EMBL" id="MPM55142.1"/>
    </source>
</evidence>
<dbReference type="EC" id="4.2.1.32" evidence="8"/>
<keyword evidence="2" id="KW-0004">4Fe-4S</keyword>
<evidence type="ECO:0000256" key="3">
    <source>
        <dbReference type="ARBA" id="ARBA00022723"/>
    </source>
</evidence>
<evidence type="ECO:0000259" key="7">
    <source>
        <dbReference type="Pfam" id="PF05681"/>
    </source>
</evidence>
<comment type="similarity">
    <text evidence="1">Belongs to the class-I fumarase family.</text>
</comment>
<proteinExistence type="inferred from homology"/>
<dbReference type="GO" id="GO:0008730">
    <property type="term" value="F:L(+)-tartrate dehydratase activity"/>
    <property type="evidence" value="ECO:0007669"/>
    <property type="project" value="UniProtKB-EC"/>
</dbReference>
<dbReference type="NCBIfam" id="TIGR00722">
    <property type="entry name" value="ttdA_fumA_fumB"/>
    <property type="match status" value="1"/>
</dbReference>
<dbReference type="GO" id="GO:0051539">
    <property type="term" value="F:4 iron, 4 sulfur cluster binding"/>
    <property type="evidence" value="ECO:0007669"/>
    <property type="project" value="UniProtKB-KW"/>
</dbReference>
<evidence type="ECO:0000256" key="5">
    <source>
        <dbReference type="ARBA" id="ARBA00023014"/>
    </source>
</evidence>